<reference evidence="5 6" key="1">
    <citation type="submission" date="2019-03" db="EMBL/GenBank/DDBJ databases">
        <title>Genomic Encyclopedia of Type Strains, Phase IV (KMG-IV): sequencing the most valuable type-strain genomes for metagenomic binning, comparative biology and taxonomic classification.</title>
        <authorList>
            <person name="Goeker M."/>
        </authorList>
    </citation>
    <scope>NUCLEOTIDE SEQUENCE [LARGE SCALE GENOMIC DNA]</scope>
    <source>
        <strain evidence="5 6">DSM 45361</strain>
    </source>
</reference>
<comment type="caution">
    <text evidence="5">The sequence shown here is derived from an EMBL/GenBank/DDBJ whole genome shotgun (WGS) entry which is preliminary data.</text>
</comment>
<dbReference type="GO" id="GO:0003700">
    <property type="term" value="F:DNA-binding transcription factor activity"/>
    <property type="evidence" value="ECO:0007669"/>
    <property type="project" value="InterPro"/>
</dbReference>
<dbReference type="InterPro" id="IPR000835">
    <property type="entry name" value="HTH_MarR-typ"/>
</dbReference>
<dbReference type="RefSeq" id="WP_208115869.1">
    <property type="nucleotide sequence ID" value="NZ_SNXZ01000006.1"/>
</dbReference>
<keyword evidence="2 5" id="KW-0238">DNA-binding</keyword>
<keyword evidence="6" id="KW-1185">Reference proteome</keyword>
<evidence type="ECO:0000256" key="1">
    <source>
        <dbReference type="ARBA" id="ARBA00023015"/>
    </source>
</evidence>
<accession>A0A4R6S4R5</accession>
<dbReference type="PANTHER" id="PTHR33164:SF57">
    <property type="entry name" value="MARR-FAMILY TRANSCRIPTIONAL REGULATOR"/>
    <property type="match status" value="1"/>
</dbReference>
<evidence type="ECO:0000259" key="4">
    <source>
        <dbReference type="PROSITE" id="PS50995"/>
    </source>
</evidence>
<feature type="domain" description="HTH marR-type" evidence="4">
    <location>
        <begin position="4"/>
        <end position="139"/>
    </location>
</feature>
<dbReference type="EMBL" id="SNXZ01000006">
    <property type="protein sequence ID" value="TDP94107.1"/>
    <property type="molecule type" value="Genomic_DNA"/>
</dbReference>
<sequence length="149" mass="16561">MADRDQLIMHIMETQAAMRDVMAGAKHPLLDLNLTMPQLKVALVLYRQGPLAAQDLASRINASPATLSGIVDRLVAQGLVTRSEDPADRRVRKLELTEEGHEQIDRVTRAGQAEQQKLFLQLEDRGLEIVAEAFDLILAAAKEMHAEQE</sequence>
<evidence type="ECO:0000313" key="5">
    <source>
        <dbReference type="EMBL" id="TDP94107.1"/>
    </source>
</evidence>
<dbReference type="PROSITE" id="PS01117">
    <property type="entry name" value="HTH_MARR_1"/>
    <property type="match status" value="1"/>
</dbReference>
<dbReference type="SMART" id="SM00347">
    <property type="entry name" value="HTH_MARR"/>
    <property type="match status" value="1"/>
</dbReference>
<dbReference type="GO" id="GO:0003677">
    <property type="term" value="F:DNA binding"/>
    <property type="evidence" value="ECO:0007669"/>
    <property type="project" value="UniProtKB-KW"/>
</dbReference>
<dbReference type="SUPFAM" id="SSF46785">
    <property type="entry name" value="Winged helix' DNA-binding domain"/>
    <property type="match status" value="1"/>
</dbReference>
<evidence type="ECO:0000256" key="3">
    <source>
        <dbReference type="ARBA" id="ARBA00023163"/>
    </source>
</evidence>
<evidence type="ECO:0000313" key="6">
    <source>
        <dbReference type="Proteomes" id="UP000295444"/>
    </source>
</evidence>
<gene>
    <name evidence="5" type="ORF">EV186_106501</name>
</gene>
<dbReference type="GO" id="GO:0006950">
    <property type="term" value="P:response to stress"/>
    <property type="evidence" value="ECO:0007669"/>
    <property type="project" value="TreeGrafter"/>
</dbReference>
<dbReference type="Pfam" id="PF01047">
    <property type="entry name" value="MarR"/>
    <property type="match status" value="1"/>
</dbReference>
<dbReference type="InterPro" id="IPR023187">
    <property type="entry name" value="Tscrpt_reg_MarR-type_CS"/>
</dbReference>
<evidence type="ECO:0000256" key="2">
    <source>
        <dbReference type="ARBA" id="ARBA00023125"/>
    </source>
</evidence>
<dbReference type="Gene3D" id="1.10.10.10">
    <property type="entry name" value="Winged helix-like DNA-binding domain superfamily/Winged helix DNA-binding domain"/>
    <property type="match status" value="1"/>
</dbReference>
<protein>
    <submittedName>
        <fullName evidence="5">DNA-binding MarR family transcriptional regulator</fullName>
    </submittedName>
</protein>
<name>A0A4R6S4R5_LABRH</name>
<organism evidence="5 6">
    <name type="scientific">Labedaea rhizosphaerae</name>
    <dbReference type="NCBI Taxonomy" id="598644"/>
    <lineage>
        <taxon>Bacteria</taxon>
        <taxon>Bacillati</taxon>
        <taxon>Actinomycetota</taxon>
        <taxon>Actinomycetes</taxon>
        <taxon>Pseudonocardiales</taxon>
        <taxon>Pseudonocardiaceae</taxon>
        <taxon>Labedaea</taxon>
    </lineage>
</organism>
<dbReference type="InterPro" id="IPR036390">
    <property type="entry name" value="WH_DNA-bd_sf"/>
</dbReference>
<dbReference type="Proteomes" id="UP000295444">
    <property type="component" value="Unassembled WGS sequence"/>
</dbReference>
<proteinExistence type="predicted"/>
<dbReference type="AlphaFoldDB" id="A0A4R6S4R5"/>
<dbReference type="InterPro" id="IPR039422">
    <property type="entry name" value="MarR/SlyA-like"/>
</dbReference>
<keyword evidence="1" id="KW-0805">Transcription regulation</keyword>
<dbReference type="PRINTS" id="PR00598">
    <property type="entry name" value="HTHMARR"/>
</dbReference>
<dbReference type="InterPro" id="IPR036388">
    <property type="entry name" value="WH-like_DNA-bd_sf"/>
</dbReference>
<dbReference type="PANTHER" id="PTHR33164">
    <property type="entry name" value="TRANSCRIPTIONAL REGULATOR, MARR FAMILY"/>
    <property type="match status" value="1"/>
</dbReference>
<keyword evidence="3" id="KW-0804">Transcription</keyword>
<dbReference type="PROSITE" id="PS50995">
    <property type="entry name" value="HTH_MARR_2"/>
    <property type="match status" value="1"/>
</dbReference>